<dbReference type="AlphaFoldDB" id="W5TNL4"/>
<feature type="transmembrane region" description="Helical" evidence="1">
    <location>
        <begin position="64"/>
        <end position="83"/>
    </location>
</feature>
<reference evidence="2 3" key="1">
    <citation type="journal article" date="2014" name="Appl. Environ. Microbiol.">
        <title>Insights into the Microbial Degradation of Rubber and Gutta-Percha by Analysis of the Complete Genome of Nocardia nova SH22a.</title>
        <authorList>
            <person name="Luo Q."/>
            <person name="Hiessl S."/>
            <person name="Poehlein A."/>
            <person name="Daniel R."/>
            <person name="Steinbuchel A."/>
        </authorList>
    </citation>
    <scope>NUCLEOTIDE SEQUENCE [LARGE SCALE GENOMIC DNA]</scope>
    <source>
        <strain evidence="2">SH22a</strain>
    </source>
</reference>
<evidence type="ECO:0000313" key="3">
    <source>
        <dbReference type="Proteomes" id="UP000019150"/>
    </source>
</evidence>
<name>W5TNL4_9NOCA</name>
<dbReference type="HOGENOM" id="CLU_1150916_0_0_11"/>
<accession>W5TNL4</accession>
<proteinExistence type="predicted"/>
<keyword evidence="1" id="KW-1133">Transmembrane helix</keyword>
<feature type="transmembrane region" description="Helical" evidence="1">
    <location>
        <begin position="27"/>
        <end position="44"/>
    </location>
</feature>
<keyword evidence="1" id="KW-0472">Membrane</keyword>
<feature type="transmembrane region" description="Helical" evidence="1">
    <location>
        <begin position="201"/>
        <end position="222"/>
    </location>
</feature>
<dbReference type="EMBL" id="CP006850">
    <property type="protein sequence ID" value="AHH20749.1"/>
    <property type="molecule type" value="Genomic_DNA"/>
</dbReference>
<evidence type="ECO:0000256" key="1">
    <source>
        <dbReference type="SAM" id="Phobius"/>
    </source>
</evidence>
<feature type="transmembrane region" description="Helical" evidence="1">
    <location>
        <begin position="128"/>
        <end position="146"/>
    </location>
</feature>
<sequence>MLPVVFALVAITVARVRVWRVAEGSQTLTAAMLAFALAGILFLPNVGEAIVDPRHWWGANFGTLLQHVTTVFGFYLLGILAFHETKVLPWWRMTAAAVITLLIVTYRLGPEYRVATTEFGLSSTNSLIHQSTYLAFSAALCAALILRAYDDKLPGCRRNRLRQAMLVGVAVSGFGWAVMTTALLAVNPDYLRANYHDLCSIWAFPALLSLTGAGVPGFVHAWHYRHDPARRRSVFIPLWHL</sequence>
<evidence type="ECO:0000313" key="2">
    <source>
        <dbReference type="EMBL" id="AHH20749.1"/>
    </source>
</evidence>
<organism evidence="2 3">
    <name type="scientific">Nocardia nova SH22a</name>
    <dbReference type="NCBI Taxonomy" id="1415166"/>
    <lineage>
        <taxon>Bacteria</taxon>
        <taxon>Bacillati</taxon>
        <taxon>Actinomycetota</taxon>
        <taxon>Actinomycetes</taxon>
        <taxon>Mycobacteriales</taxon>
        <taxon>Nocardiaceae</taxon>
        <taxon>Nocardia</taxon>
    </lineage>
</organism>
<keyword evidence="1" id="KW-0812">Transmembrane</keyword>
<keyword evidence="3" id="KW-1185">Reference proteome</keyword>
<gene>
    <name evidence="2" type="ORF">NONO_c59730</name>
</gene>
<dbReference type="RefSeq" id="WP_148306998.1">
    <property type="nucleotide sequence ID" value="NZ_CP006850.1"/>
</dbReference>
<feature type="transmembrane region" description="Helical" evidence="1">
    <location>
        <begin position="166"/>
        <end position="186"/>
    </location>
</feature>
<feature type="transmembrane region" description="Helical" evidence="1">
    <location>
        <begin position="90"/>
        <end position="108"/>
    </location>
</feature>
<dbReference type="Proteomes" id="UP000019150">
    <property type="component" value="Chromosome"/>
</dbReference>
<dbReference type="OrthoDB" id="10018813at2"/>
<protein>
    <submittedName>
        <fullName evidence="2">Putative membrane protein</fullName>
    </submittedName>
</protein>
<dbReference type="PATRIC" id="fig|1415166.3.peg.6152"/>
<dbReference type="KEGG" id="nno:NONO_c59730"/>